<dbReference type="Proteomes" id="UP001595878">
    <property type="component" value="Unassembled WGS sequence"/>
</dbReference>
<evidence type="ECO:0000313" key="1">
    <source>
        <dbReference type="EMBL" id="MFC4689389.1"/>
    </source>
</evidence>
<accession>A0ABV9L5X5</accession>
<comment type="caution">
    <text evidence="1">The sequence shown here is derived from an EMBL/GenBank/DDBJ whole genome shotgun (WGS) entry which is preliminary data.</text>
</comment>
<name>A0ABV9L5X5_9FLAO</name>
<reference evidence="2" key="1">
    <citation type="journal article" date="2019" name="Int. J. Syst. Evol. Microbiol.">
        <title>The Global Catalogue of Microorganisms (GCM) 10K type strain sequencing project: providing services to taxonomists for standard genome sequencing and annotation.</title>
        <authorList>
            <consortium name="The Broad Institute Genomics Platform"/>
            <consortium name="The Broad Institute Genome Sequencing Center for Infectious Disease"/>
            <person name="Wu L."/>
            <person name="Ma J."/>
        </authorList>
    </citation>
    <scope>NUCLEOTIDE SEQUENCE [LARGE SCALE GENOMIC DNA]</scope>
    <source>
        <strain evidence="2">CGMCC 4.7427</strain>
    </source>
</reference>
<sequence>MAKNTKAENQQTEDVANSKIEAIKNLIFGENIQEYNHEFEALKSDIAQKREEMLAYVDEARKEIMTAVDNLSTDVNIRISDLEQSLNDKTEDLDNKKVSRASLGDLLIRLGENIKE</sequence>
<gene>
    <name evidence="1" type="ORF">ACFO5T_02995</name>
</gene>
<dbReference type="EMBL" id="JBHSHB010000007">
    <property type="protein sequence ID" value="MFC4689389.1"/>
    <property type="molecule type" value="Genomic_DNA"/>
</dbReference>
<protein>
    <submittedName>
        <fullName evidence="1">Fructose 1,6-bisphosphatase</fullName>
    </submittedName>
</protein>
<keyword evidence="2" id="KW-1185">Reference proteome</keyword>
<organism evidence="1 2">
    <name type="scientific">Dokdonia genika</name>
    <dbReference type="NCBI Taxonomy" id="308113"/>
    <lineage>
        <taxon>Bacteria</taxon>
        <taxon>Pseudomonadati</taxon>
        <taxon>Bacteroidota</taxon>
        <taxon>Flavobacteriia</taxon>
        <taxon>Flavobacteriales</taxon>
        <taxon>Flavobacteriaceae</taxon>
        <taxon>Dokdonia</taxon>
    </lineage>
</organism>
<evidence type="ECO:0000313" key="2">
    <source>
        <dbReference type="Proteomes" id="UP001595878"/>
    </source>
</evidence>
<dbReference type="RefSeq" id="WP_375252743.1">
    <property type="nucleotide sequence ID" value="NZ_JBHSHB010000007.1"/>
</dbReference>
<proteinExistence type="predicted"/>